<name>Q1PKU3_PROMR</name>
<protein>
    <submittedName>
        <fullName evidence="1">Uncharacterized protein</fullName>
    </submittedName>
</protein>
<sequence length="35" mass="3586">MEFGVKNKVSNAKTTGVVPVIGSEATLWAPLGLGN</sequence>
<reference evidence="1" key="1">
    <citation type="journal article" date="2006" name="Science">
        <title>Genomic islands and the ecology and evolution of Prochlorococcus.</title>
        <authorList>
            <person name="Coleman M.L."/>
            <person name="Sullivan M.B."/>
            <person name="Martiny A.C."/>
            <person name="Steglich C."/>
            <person name="Barry K."/>
            <person name="Delong E.F."/>
            <person name="Chisholm S.W."/>
        </authorList>
    </citation>
    <scope>NUCLEOTIDE SEQUENCE</scope>
</reference>
<dbReference type="AlphaFoldDB" id="Q1PKU3"/>
<evidence type="ECO:0000313" key="1">
    <source>
        <dbReference type="EMBL" id="ABE10918.1"/>
    </source>
</evidence>
<accession>Q1PKU3</accession>
<dbReference type="EMBL" id="DQ366717">
    <property type="protein sequence ID" value="ABE10918.1"/>
    <property type="molecule type" value="Genomic_DNA"/>
</dbReference>
<reference evidence="1" key="2">
    <citation type="submission" date="2006-04" db="EMBL/GenBank/DDBJ databases">
        <title>Sequencing of the draft fosmids and assembly of Prochlorococcus marinus environmental genome fragment.</title>
        <authorList>
            <consortium name="US DOE Joint Genome Institute (JGI)"/>
            <person name="Copeland A."/>
            <person name="Lucas S."/>
            <person name="Lapidus A."/>
            <person name="Barry K."/>
            <person name="Detter J.C."/>
            <person name="Glavina T."/>
            <person name="Hammon N."/>
            <person name="Israni S."/>
            <person name="Richardson P."/>
        </authorList>
    </citation>
    <scope>NUCLEOTIDE SEQUENCE</scope>
</reference>
<proteinExistence type="predicted"/>
<gene>
    <name evidence="1" type="ORF">ASNC3046_0034</name>
</gene>
<organism evidence="1">
    <name type="scientific">uncultured Prochlorococcus marinus clone ASNC3046</name>
    <dbReference type="NCBI Taxonomy" id="379369"/>
    <lineage>
        <taxon>Bacteria</taxon>
        <taxon>Bacillati</taxon>
        <taxon>Cyanobacteriota</taxon>
        <taxon>Cyanophyceae</taxon>
        <taxon>Synechococcales</taxon>
        <taxon>Prochlorococcaceae</taxon>
        <taxon>Prochlorococcus</taxon>
    </lineage>
</organism>